<gene>
    <name evidence="1" type="ORF">BLCOC_06850</name>
</gene>
<evidence type="ECO:0000313" key="2">
    <source>
        <dbReference type="Proteomes" id="UP001325248"/>
    </source>
</evidence>
<evidence type="ECO:0000313" key="1">
    <source>
        <dbReference type="EMBL" id="WPX72349.1"/>
    </source>
</evidence>
<dbReference type="Pfam" id="PF13151">
    <property type="entry name" value="DUF3990"/>
    <property type="match status" value="1"/>
</dbReference>
<proteinExistence type="predicted"/>
<sequence>MYHGSNIAFDKISLSKSRNRRDFGRGFYCTISEEQAAEWAKRMYIRNFSGKQYVYQYIFHESGELKIKHFTELDTDWLEFMKDNRTKDDIQHSYDVVIGPVVDNNMMDTVQLYISGTLEAYEAAYKLRYNKFSNQVSFHTEKALKHLFFENCKEV</sequence>
<protein>
    <recommendedName>
        <fullName evidence="3">DUF3990 domain-containing protein</fullName>
    </recommendedName>
</protein>
<evidence type="ECO:0008006" key="3">
    <source>
        <dbReference type="Google" id="ProtNLM"/>
    </source>
</evidence>
<organism evidence="1 2">
    <name type="scientific">Blautia producta</name>
    <dbReference type="NCBI Taxonomy" id="33035"/>
    <lineage>
        <taxon>Bacteria</taxon>
        <taxon>Bacillati</taxon>
        <taxon>Bacillota</taxon>
        <taxon>Clostridia</taxon>
        <taxon>Lachnospirales</taxon>
        <taxon>Lachnospiraceae</taxon>
        <taxon>Blautia</taxon>
    </lineage>
</organism>
<reference evidence="1" key="1">
    <citation type="submission" date="2023-10" db="EMBL/GenBank/DDBJ databases">
        <title>Genome sequence of Blautia coccoides DSM 935.</title>
        <authorList>
            <person name="Boeer T."/>
            <person name="Bengelsdorf F.R."/>
            <person name="Daniel R."/>
            <person name="Poehlein A."/>
        </authorList>
    </citation>
    <scope>NUCLEOTIDE SEQUENCE [LARGE SCALE GENOMIC DNA]</scope>
    <source>
        <strain evidence="1">DSM 935</strain>
    </source>
</reference>
<dbReference type="Proteomes" id="UP001325248">
    <property type="component" value="Chromosome"/>
</dbReference>
<keyword evidence="2" id="KW-1185">Reference proteome</keyword>
<dbReference type="EMBL" id="CP136422">
    <property type="protein sequence ID" value="WPX72349.1"/>
    <property type="molecule type" value="Genomic_DNA"/>
</dbReference>
<accession>A0ABZ0U7Y9</accession>
<dbReference type="InterPro" id="IPR025051">
    <property type="entry name" value="DUF3990"/>
</dbReference>
<name>A0ABZ0U7Y9_9FIRM</name>